<dbReference type="NCBIfam" id="NF046101">
    <property type="entry name" value="PA3496_fam"/>
    <property type="match status" value="1"/>
</dbReference>
<dbReference type="Pfam" id="PF26620">
    <property type="entry name" value="DUF8197"/>
    <property type="match status" value="1"/>
</dbReference>
<gene>
    <name evidence="2" type="ORF">HBJ55_15125</name>
</gene>
<dbReference type="Proteomes" id="UP001318321">
    <property type="component" value="Unassembled WGS sequence"/>
</dbReference>
<feature type="region of interest" description="Disordered" evidence="1">
    <location>
        <begin position="1"/>
        <end position="32"/>
    </location>
</feature>
<sequence>MSHEPLVSDTHDDEQDFLEAVNDDEYVRPRASSRADTLRARRRVEALLEERRLQRAIEDDWMLLGEEEEEEE</sequence>
<dbReference type="InterPro" id="IPR058059">
    <property type="entry name" value="PA3496-like"/>
</dbReference>
<dbReference type="InterPro" id="IPR058510">
    <property type="entry name" value="DUF8197"/>
</dbReference>
<dbReference type="RefSeq" id="WP_167116619.1">
    <property type="nucleotide sequence ID" value="NZ_JAAQTO010000042.1"/>
</dbReference>
<comment type="caution">
    <text evidence="2">The sequence shown here is derived from an EMBL/GenBank/DDBJ whole genome shotgun (WGS) entry which is preliminary data.</text>
</comment>
<dbReference type="EMBL" id="JAAQTO010000042">
    <property type="protein sequence ID" value="NIC06758.1"/>
    <property type="molecule type" value="Genomic_DNA"/>
</dbReference>
<name>A0ABX0PXJ3_9GAMM</name>
<proteinExistence type="predicted"/>
<organism evidence="2 3">
    <name type="scientific">Billgrantia bachuensis</name>
    <dbReference type="NCBI Taxonomy" id="2717286"/>
    <lineage>
        <taxon>Bacteria</taxon>
        <taxon>Pseudomonadati</taxon>
        <taxon>Pseudomonadota</taxon>
        <taxon>Gammaproteobacteria</taxon>
        <taxon>Oceanospirillales</taxon>
        <taxon>Halomonadaceae</taxon>
        <taxon>Billgrantia</taxon>
    </lineage>
</organism>
<keyword evidence="3" id="KW-1185">Reference proteome</keyword>
<evidence type="ECO:0000313" key="3">
    <source>
        <dbReference type="Proteomes" id="UP001318321"/>
    </source>
</evidence>
<evidence type="ECO:0000256" key="1">
    <source>
        <dbReference type="SAM" id="MobiDB-lite"/>
    </source>
</evidence>
<feature type="compositionally biased region" description="Acidic residues" evidence="1">
    <location>
        <begin position="11"/>
        <end position="24"/>
    </location>
</feature>
<accession>A0ABX0PXJ3</accession>
<evidence type="ECO:0000313" key="2">
    <source>
        <dbReference type="EMBL" id="NIC06758.1"/>
    </source>
</evidence>
<reference evidence="2 3" key="1">
    <citation type="submission" date="2020-03" db="EMBL/GenBank/DDBJ databases">
        <title>Identification of Halomonas strains.</title>
        <authorList>
            <person name="Xiao Z."/>
            <person name="Dong F."/>
            <person name="Wang Z."/>
            <person name="Zhao J.-Y."/>
        </authorList>
    </citation>
    <scope>NUCLEOTIDE SEQUENCE [LARGE SCALE GENOMIC DNA]</scope>
    <source>
        <strain evidence="2 3">DX6</strain>
    </source>
</reference>
<protein>
    <submittedName>
        <fullName evidence="2">Uncharacterized protein</fullName>
    </submittedName>
</protein>